<gene>
    <name evidence="2" type="ORF">H8696_11040</name>
</gene>
<feature type="transmembrane region" description="Helical" evidence="1">
    <location>
        <begin position="103"/>
        <end position="128"/>
    </location>
</feature>
<keyword evidence="3" id="KW-1185">Reference proteome</keyword>
<proteinExistence type="predicted"/>
<feature type="transmembrane region" description="Helical" evidence="1">
    <location>
        <begin position="318"/>
        <end position="340"/>
    </location>
</feature>
<dbReference type="AlphaFoldDB" id="A0A926D6N6"/>
<evidence type="ECO:0000313" key="2">
    <source>
        <dbReference type="EMBL" id="MBC8532374.1"/>
    </source>
</evidence>
<name>A0A926D6N6_9FIRM</name>
<feature type="transmembrane region" description="Helical" evidence="1">
    <location>
        <begin position="24"/>
        <end position="42"/>
    </location>
</feature>
<feature type="transmembrane region" description="Helical" evidence="1">
    <location>
        <begin position="346"/>
        <end position="366"/>
    </location>
</feature>
<feature type="transmembrane region" description="Helical" evidence="1">
    <location>
        <begin position="62"/>
        <end position="82"/>
    </location>
</feature>
<feature type="transmembrane region" description="Helical" evidence="1">
    <location>
        <begin position="414"/>
        <end position="440"/>
    </location>
</feature>
<protein>
    <submittedName>
        <fullName evidence="2">ABC exporter domain-containing protein</fullName>
    </submittedName>
</protein>
<reference evidence="2" key="1">
    <citation type="submission" date="2020-08" db="EMBL/GenBank/DDBJ databases">
        <title>Genome public.</title>
        <authorList>
            <person name="Liu C."/>
            <person name="Sun Q."/>
        </authorList>
    </citation>
    <scope>NUCLEOTIDE SEQUENCE</scope>
    <source>
        <strain evidence="2">NSJ-53</strain>
    </source>
</reference>
<accession>A0A926D6N6</accession>
<evidence type="ECO:0000313" key="3">
    <source>
        <dbReference type="Proteomes" id="UP000623172"/>
    </source>
</evidence>
<sequence>MSALGYLVRRNIINRLKNILHKPGLLIFYIIIIGCLVFSMFAGESGDIHAAGLEEYLEPLAMVLFVWIVLSCLKAGTSRGATLFSMADVNLLFTAPVDPRRTLLYGIVQQMGMVLITLFVFICQIPNLKNFFGLPVEQSIILLLIATVLIFLGRLLTMLVYAFAAGNSKRIRIMKGLFYLCLAAVVLSVLLPLMDTQSLAGTAQAFYDNPVIRWFPIAGWFAQTALGLMTGTLPILPLVLSLGSIVLVIAGLLTVQPDYFEDVLQNSEYTQKIRDAAKSGQVQSTSTRKIRISREGIHGGSGAGVFLRMHLISLRRKGFFLFDGFTLFYILVSVCAYWLFSESYSIALSLFMCVYLYSLLMGNGPALQELTRPYIYLVPDTPWRKCLYLSLSNVIKCITDGILIFGLTALIHGIFWVEAALCVIAFGTFSLVSSANNLLVSRILADSHRNGLVLMAYFLFEILLILPGILAFILLPMALPALGVYGGYAAMILINTGIGFLVLFLCRGILHNMETT</sequence>
<dbReference type="InterPro" id="IPR031584">
    <property type="entry name" value="Put_ABC_export"/>
</dbReference>
<feature type="transmembrane region" description="Helical" evidence="1">
    <location>
        <begin position="452"/>
        <end position="479"/>
    </location>
</feature>
<feature type="transmembrane region" description="Helical" evidence="1">
    <location>
        <begin position="387"/>
        <end position="408"/>
    </location>
</feature>
<dbReference type="EMBL" id="JACRSR010000007">
    <property type="protein sequence ID" value="MBC8532374.1"/>
    <property type="molecule type" value="Genomic_DNA"/>
</dbReference>
<feature type="transmembrane region" description="Helical" evidence="1">
    <location>
        <begin position="176"/>
        <end position="194"/>
    </location>
</feature>
<keyword evidence="1" id="KW-1133">Transmembrane helix</keyword>
<keyword evidence="1" id="KW-0472">Membrane</keyword>
<organism evidence="2 3">
    <name type="scientific">Gehongia tenuis</name>
    <dbReference type="NCBI Taxonomy" id="2763655"/>
    <lineage>
        <taxon>Bacteria</taxon>
        <taxon>Bacillati</taxon>
        <taxon>Bacillota</taxon>
        <taxon>Clostridia</taxon>
        <taxon>Christensenellales</taxon>
        <taxon>Christensenellaceae</taxon>
        <taxon>Gehongia</taxon>
    </lineage>
</organism>
<keyword evidence="1" id="KW-0812">Transmembrane</keyword>
<dbReference type="Proteomes" id="UP000623172">
    <property type="component" value="Unassembled WGS sequence"/>
</dbReference>
<comment type="caution">
    <text evidence="2">The sequence shown here is derived from an EMBL/GenBank/DDBJ whole genome shotgun (WGS) entry which is preliminary data.</text>
</comment>
<feature type="transmembrane region" description="Helical" evidence="1">
    <location>
        <begin position="485"/>
        <end position="506"/>
    </location>
</feature>
<feature type="transmembrane region" description="Helical" evidence="1">
    <location>
        <begin position="140"/>
        <end position="164"/>
    </location>
</feature>
<dbReference type="Pfam" id="PF16962">
    <property type="entry name" value="ABC_export"/>
    <property type="match status" value="1"/>
</dbReference>
<dbReference type="RefSeq" id="WP_249317501.1">
    <property type="nucleotide sequence ID" value="NZ_JACRSR010000007.1"/>
</dbReference>
<feature type="transmembrane region" description="Helical" evidence="1">
    <location>
        <begin position="235"/>
        <end position="255"/>
    </location>
</feature>
<evidence type="ECO:0000256" key="1">
    <source>
        <dbReference type="SAM" id="Phobius"/>
    </source>
</evidence>